<sequence>MVNKTITYIKQYFFMLALAATFVGFSAFKANEMSGSKNAAQWYFVERIDANEDDYSDSNLKISGPETEEPADPDCNTTNAGNTCAVQLNNPSSTPIADGTALTSLPAGVSIQEHAQREL</sequence>
<accession>A0ABV7JK40</accession>
<keyword evidence="2" id="KW-1133">Transmembrane helix</keyword>
<keyword evidence="2" id="KW-0472">Membrane</keyword>
<evidence type="ECO:0000256" key="1">
    <source>
        <dbReference type="SAM" id="MobiDB-lite"/>
    </source>
</evidence>
<evidence type="ECO:0000313" key="4">
    <source>
        <dbReference type="EMBL" id="MFC3197552.1"/>
    </source>
</evidence>
<protein>
    <recommendedName>
        <fullName evidence="6">Secreted protein</fullName>
    </recommendedName>
</protein>
<feature type="region of interest" description="Disordered" evidence="1">
    <location>
        <begin position="55"/>
        <end position="82"/>
    </location>
</feature>
<feature type="signal peptide" evidence="3">
    <location>
        <begin position="1"/>
        <end position="19"/>
    </location>
</feature>
<evidence type="ECO:0000256" key="3">
    <source>
        <dbReference type="SAM" id="SignalP"/>
    </source>
</evidence>
<dbReference type="Proteomes" id="UP001595526">
    <property type="component" value="Unassembled WGS sequence"/>
</dbReference>
<dbReference type="EMBL" id="JBHRTA010000022">
    <property type="protein sequence ID" value="MFC3197552.1"/>
    <property type="molecule type" value="Genomic_DNA"/>
</dbReference>
<name>A0ABV7JK40_9SPHI</name>
<organism evidence="4 5">
    <name type="scientific">Parapedobacter deserti</name>
    <dbReference type="NCBI Taxonomy" id="1912957"/>
    <lineage>
        <taxon>Bacteria</taxon>
        <taxon>Pseudomonadati</taxon>
        <taxon>Bacteroidota</taxon>
        <taxon>Sphingobacteriia</taxon>
        <taxon>Sphingobacteriales</taxon>
        <taxon>Sphingobacteriaceae</taxon>
        <taxon>Parapedobacter</taxon>
    </lineage>
</organism>
<feature type="transmembrane region" description="Helical" evidence="2">
    <location>
        <begin position="12"/>
        <end position="28"/>
    </location>
</feature>
<feature type="chain" id="PRO_5045376779" description="Secreted protein" evidence="3">
    <location>
        <begin position="20"/>
        <end position="119"/>
    </location>
</feature>
<dbReference type="RefSeq" id="WP_379021332.1">
    <property type="nucleotide sequence ID" value="NZ_JBHRTA010000022.1"/>
</dbReference>
<comment type="caution">
    <text evidence="4">The sequence shown here is derived from an EMBL/GenBank/DDBJ whole genome shotgun (WGS) entry which is preliminary data.</text>
</comment>
<keyword evidence="2" id="KW-0812">Transmembrane</keyword>
<evidence type="ECO:0008006" key="6">
    <source>
        <dbReference type="Google" id="ProtNLM"/>
    </source>
</evidence>
<evidence type="ECO:0000256" key="2">
    <source>
        <dbReference type="SAM" id="Phobius"/>
    </source>
</evidence>
<keyword evidence="3" id="KW-0732">Signal</keyword>
<keyword evidence="5" id="KW-1185">Reference proteome</keyword>
<reference evidence="5" key="1">
    <citation type="journal article" date="2019" name="Int. J. Syst. Evol. Microbiol.">
        <title>The Global Catalogue of Microorganisms (GCM) 10K type strain sequencing project: providing services to taxonomists for standard genome sequencing and annotation.</title>
        <authorList>
            <consortium name="The Broad Institute Genomics Platform"/>
            <consortium name="The Broad Institute Genome Sequencing Center for Infectious Disease"/>
            <person name="Wu L."/>
            <person name="Ma J."/>
        </authorList>
    </citation>
    <scope>NUCLEOTIDE SEQUENCE [LARGE SCALE GENOMIC DNA]</scope>
    <source>
        <strain evidence="5">KCTC 52416</strain>
    </source>
</reference>
<proteinExistence type="predicted"/>
<gene>
    <name evidence="4" type="ORF">ACFOET_07995</name>
</gene>
<evidence type="ECO:0000313" key="5">
    <source>
        <dbReference type="Proteomes" id="UP001595526"/>
    </source>
</evidence>